<protein>
    <submittedName>
        <fullName evidence="1">Uncharacterized protein</fullName>
    </submittedName>
</protein>
<evidence type="ECO:0000313" key="1">
    <source>
        <dbReference type="EMBL" id="JAU16828.1"/>
    </source>
</evidence>
<dbReference type="EMBL" id="GEVK01021482">
    <property type="protein sequence ID" value="JAU31350.1"/>
    <property type="molecule type" value="Transcribed_RNA"/>
</dbReference>
<name>A0A1J3DJ78_NOCCA</name>
<evidence type="ECO:0000313" key="2">
    <source>
        <dbReference type="EMBL" id="JAU31350.1"/>
    </source>
</evidence>
<reference evidence="1" key="1">
    <citation type="submission" date="2016-07" db="EMBL/GenBank/DDBJ databases">
        <title>De novo transcriptome assembly of four accessions of the metal hyperaccumulator plant Noccaea caerulescens.</title>
        <authorList>
            <person name="Blande D."/>
            <person name="Halimaa P."/>
            <person name="Tervahauta A.I."/>
            <person name="Aarts M.G."/>
            <person name="Karenlampi S.O."/>
        </authorList>
    </citation>
    <scope>NUCLEOTIDE SEQUENCE</scope>
</reference>
<gene>
    <name evidence="1" type="ORF">GA_TR19268_c39_g1_i1_g.62602</name>
    <name evidence="2" type="ORF">LC_TR8850_c16_g1_i1_g.30838</name>
    <name evidence="3" type="ORF">LE_TR4507_c31_g1_i1_g.15196</name>
</gene>
<accession>A0A1J3DJ78</accession>
<sequence>MVIHEHYDATHVNNGVNSVWNDAPARMIRVEGVAADRMLYMRLHRFSLLCLCFQKVLEKIGVSKAKLTNY</sequence>
<proteinExistence type="predicted"/>
<dbReference type="AlphaFoldDB" id="A0A1J3DJ78"/>
<evidence type="ECO:0000313" key="3">
    <source>
        <dbReference type="EMBL" id="JAU69064.1"/>
    </source>
</evidence>
<organism evidence="1">
    <name type="scientific">Noccaea caerulescens</name>
    <name type="common">Alpine penny-cress</name>
    <name type="synonym">Thlaspi caerulescens</name>
    <dbReference type="NCBI Taxonomy" id="107243"/>
    <lineage>
        <taxon>Eukaryota</taxon>
        <taxon>Viridiplantae</taxon>
        <taxon>Streptophyta</taxon>
        <taxon>Embryophyta</taxon>
        <taxon>Tracheophyta</taxon>
        <taxon>Spermatophyta</taxon>
        <taxon>Magnoliopsida</taxon>
        <taxon>eudicotyledons</taxon>
        <taxon>Gunneridae</taxon>
        <taxon>Pentapetalae</taxon>
        <taxon>rosids</taxon>
        <taxon>malvids</taxon>
        <taxon>Brassicales</taxon>
        <taxon>Brassicaceae</taxon>
        <taxon>Coluteocarpeae</taxon>
        <taxon>Noccaea</taxon>
    </lineage>
</organism>
<dbReference type="EMBL" id="GEVI01015492">
    <property type="protein sequence ID" value="JAU16828.1"/>
    <property type="molecule type" value="Transcribed_RNA"/>
</dbReference>
<dbReference type="EMBL" id="GEVL01008277">
    <property type="protein sequence ID" value="JAU69064.1"/>
    <property type="molecule type" value="Transcribed_RNA"/>
</dbReference>